<feature type="domain" description="N-acetyltransferase" evidence="1">
    <location>
        <begin position="11"/>
        <end position="173"/>
    </location>
</feature>
<protein>
    <submittedName>
        <fullName evidence="2">RimJ/RimL family protein N-acetyltransferase</fullName>
    </submittedName>
</protein>
<sequence length="191" mass="22060">MYYKKLEGKKCYLSPINIEDYELCTRWLNDMEISIGMMSAQSLITATKEREILEKLQNEPYNFSIVDRKNHTLLGIGGIINIDHINKKSELGIFIGKKDMQGKGYGQEAISLILDFAFNILNMNSMHLKVYSYNKIAISCYKKVGFKEAGRLREAKVIGSSKYDEVYMDILAREFESPYINRIIEMKNAEI</sequence>
<dbReference type="Proteomes" id="UP001314903">
    <property type="component" value="Unassembled WGS sequence"/>
</dbReference>
<dbReference type="Pfam" id="PF13302">
    <property type="entry name" value="Acetyltransf_3"/>
    <property type="match status" value="1"/>
</dbReference>
<evidence type="ECO:0000259" key="1">
    <source>
        <dbReference type="PROSITE" id="PS51186"/>
    </source>
</evidence>
<dbReference type="Gene3D" id="3.40.630.30">
    <property type="match status" value="1"/>
</dbReference>
<keyword evidence="3" id="KW-1185">Reference proteome</keyword>
<gene>
    <name evidence="2" type="ORF">J2Z35_002669</name>
</gene>
<dbReference type="PANTHER" id="PTHR43415:SF3">
    <property type="entry name" value="GNAT-FAMILY ACETYLTRANSFERASE"/>
    <property type="match status" value="1"/>
</dbReference>
<dbReference type="PANTHER" id="PTHR43415">
    <property type="entry name" value="SPERMIDINE N(1)-ACETYLTRANSFERASE"/>
    <property type="match status" value="1"/>
</dbReference>
<dbReference type="EMBL" id="JAGGLI010000042">
    <property type="protein sequence ID" value="MBP2028832.1"/>
    <property type="molecule type" value="Genomic_DNA"/>
</dbReference>
<dbReference type="InterPro" id="IPR000182">
    <property type="entry name" value="GNAT_dom"/>
</dbReference>
<dbReference type="RefSeq" id="WP_209661892.1">
    <property type="nucleotide sequence ID" value="NZ_JAGGLI010000042.1"/>
</dbReference>
<name>A0ABS4KM21_9FIRM</name>
<dbReference type="InterPro" id="IPR016181">
    <property type="entry name" value="Acyl_CoA_acyltransferase"/>
</dbReference>
<evidence type="ECO:0000313" key="2">
    <source>
        <dbReference type="EMBL" id="MBP2028832.1"/>
    </source>
</evidence>
<reference evidence="2 3" key="1">
    <citation type="submission" date="2021-03" db="EMBL/GenBank/DDBJ databases">
        <title>Genomic Encyclopedia of Type Strains, Phase IV (KMG-IV): sequencing the most valuable type-strain genomes for metagenomic binning, comparative biology and taxonomic classification.</title>
        <authorList>
            <person name="Goeker M."/>
        </authorList>
    </citation>
    <scope>NUCLEOTIDE SEQUENCE [LARGE SCALE GENOMIC DNA]</scope>
    <source>
        <strain evidence="2 3">DSM 27512</strain>
    </source>
</reference>
<dbReference type="PROSITE" id="PS51186">
    <property type="entry name" value="GNAT"/>
    <property type="match status" value="1"/>
</dbReference>
<evidence type="ECO:0000313" key="3">
    <source>
        <dbReference type="Proteomes" id="UP001314903"/>
    </source>
</evidence>
<accession>A0ABS4KM21</accession>
<dbReference type="SUPFAM" id="SSF55729">
    <property type="entry name" value="Acyl-CoA N-acyltransferases (Nat)"/>
    <property type="match status" value="1"/>
</dbReference>
<comment type="caution">
    <text evidence="2">The sequence shown here is derived from an EMBL/GenBank/DDBJ whole genome shotgun (WGS) entry which is preliminary data.</text>
</comment>
<proteinExistence type="predicted"/>
<organism evidence="2 3">
    <name type="scientific">Acetoanaerobium pronyense</name>
    <dbReference type="NCBI Taxonomy" id="1482736"/>
    <lineage>
        <taxon>Bacteria</taxon>
        <taxon>Bacillati</taxon>
        <taxon>Bacillota</taxon>
        <taxon>Clostridia</taxon>
        <taxon>Peptostreptococcales</taxon>
        <taxon>Filifactoraceae</taxon>
        <taxon>Acetoanaerobium</taxon>
    </lineage>
</organism>